<evidence type="ECO:0000313" key="1">
    <source>
        <dbReference type="EMBL" id="JAH90367.1"/>
    </source>
</evidence>
<dbReference type="PROSITE" id="PS51257">
    <property type="entry name" value="PROKAR_LIPOPROTEIN"/>
    <property type="match status" value="1"/>
</dbReference>
<name>A0A0E9WJ47_ANGAN</name>
<protein>
    <submittedName>
        <fullName evidence="1">Uncharacterized protein</fullName>
    </submittedName>
</protein>
<dbReference type="EMBL" id="GBXM01018210">
    <property type="protein sequence ID" value="JAH90367.1"/>
    <property type="molecule type" value="Transcribed_RNA"/>
</dbReference>
<organism evidence="1">
    <name type="scientific">Anguilla anguilla</name>
    <name type="common">European freshwater eel</name>
    <name type="synonym">Muraena anguilla</name>
    <dbReference type="NCBI Taxonomy" id="7936"/>
    <lineage>
        <taxon>Eukaryota</taxon>
        <taxon>Metazoa</taxon>
        <taxon>Chordata</taxon>
        <taxon>Craniata</taxon>
        <taxon>Vertebrata</taxon>
        <taxon>Euteleostomi</taxon>
        <taxon>Actinopterygii</taxon>
        <taxon>Neopterygii</taxon>
        <taxon>Teleostei</taxon>
        <taxon>Anguilliformes</taxon>
        <taxon>Anguillidae</taxon>
        <taxon>Anguilla</taxon>
    </lineage>
</organism>
<dbReference type="AlphaFoldDB" id="A0A0E9WJ47"/>
<accession>A0A0E9WJ47</accession>
<reference evidence="1" key="1">
    <citation type="submission" date="2014-11" db="EMBL/GenBank/DDBJ databases">
        <authorList>
            <person name="Amaro Gonzalez C."/>
        </authorList>
    </citation>
    <scope>NUCLEOTIDE SEQUENCE</scope>
</reference>
<proteinExistence type="predicted"/>
<sequence>MHKTPSVAMEQKSFPTASNLAYSCVLSPPRSSPALLPTELFMNIDISEK</sequence>
<reference evidence="1" key="2">
    <citation type="journal article" date="2015" name="Fish Shellfish Immunol.">
        <title>Early steps in the European eel (Anguilla anguilla)-Vibrio vulnificus interaction in the gills: Role of the RtxA13 toxin.</title>
        <authorList>
            <person name="Callol A."/>
            <person name="Pajuelo D."/>
            <person name="Ebbesson L."/>
            <person name="Teles M."/>
            <person name="MacKenzie S."/>
            <person name="Amaro C."/>
        </authorList>
    </citation>
    <scope>NUCLEOTIDE SEQUENCE</scope>
</reference>